<keyword evidence="1" id="KW-1133">Transmembrane helix</keyword>
<name>A0ABS2MWC8_9BACI</name>
<protein>
    <submittedName>
        <fullName evidence="2">Uncharacterized protein</fullName>
    </submittedName>
</protein>
<dbReference type="Proteomes" id="UP001296943">
    <property type="component" value="Unassembled WGS sequence"/>
</dbReference>
<feature type="transmembrane region" description="Helical" evidence="1">
    <location>
        <begin position="94"/>
        <end position="115"/>
    </location>
</feature>
<dbReference type="NCBIfam" id="NF041644">
    <property type="entry name" value="CBO0543_fam"/>
    <property type="match status" value="1"/>
</dbReference>
<organism evidence="2 3">
    <name type="scientific">Aquibacillus albus</name>
    <dbReference type="NCBI Taxonomy" id="1168171"/>
    <lineage>
        <taxon>Bacteria</taxon>
        <taxon>Bacillati</taxon>
        <taxon>Bacillota</taxon>
        <taxon>Bacilli</taxon>
        <taxon>Bacillales</taxon>
        <taxon>Bacillaceae</taxon>
        <taxon>Aquibacillus</taxon>
    </lineage>
</organism>
<evidence type="ECO:0000313" key="3">
    <source>
        <dbReference type="Proteomes" id="UP001296943"/>
    </source>
</evidence>
<sequence length="154" mass="18222">MSMEFFIELSVWIFAFILLVGLIPRDSVHFACLSFLIMLVPASVLGILVVQYNLIEYPIRFFSDATKTSFTFEFFALPVISAIFNVHYPSTRSLFIKLIYSISFPTVLTILEVLLENHTKLIRYIHWEWYYTWISLLFVLYISYRSTKLFFKTL</sequence>
<accession>A0ABS2MWC8</accession>
<feature type="transmembrane region" description="Helical" evidence="1">
    <location>
        <begin position="28"/>
        <end position="50"/>
    </location>
</feature>
<comment type="caution">
    <text evidence="2">The sequence shown here is derived from an EMBL/GenBank/DDBJ whole genome shotgun (WGS) entry which is preliminary data.</text>
</comment>
<dbReference type="InterPro" id="IPR048147">
    <property type="entry name" value="CBO0543-like"/>
</dbReference>
<feature type="transmembrane region" description="Helical" evidence="1">
    <location>
        <begin position="5"/>
        <end position="22"/>
    </location>
</feature>
<gene>
    <name evidence="2" type="ORF">JOC48_000642</name>
</gene>
<reference evidence="2 3" key="1">
    <citation type="submission" date="2021-01" db="EMBL/GenBank/DDBJ databases">
        <title>Genomic Encyclopedia of Type Strains, Phase IV (KMG-IV): sequencing the most valuable type-strain genomes for metagenomic binning, comparative biology and taxonomic classification.</title>
        <authorList>
            <person name="Goeker M."/>
        </authorList>
    </citation>
    <scope>NUCLEOTIDE SEQUENCE [LARGE SCALE GENOMIC DNA]</scope>
    <source>
        <strain evidence="2 3">DSM 23711</strain>
    </source>
</reference>
<proteinExistence type="predicted"/>
<dbReference type="EMBL" id="JAFBDR010000002">
    <property type="protein sequence ID" value="MBM7570164.1"/>
    <property type="molecule type" value="Genomic_DNA"/>
</dbReference>
<feature type="transmembrane region" description="Helical" evidence="1">
    <location>
        <begin position="127"/>
        <end position="144"/>
    </location>
</feature>
<keyword evidence="1" id="KW-0472">Membrane</keyword>
<evidence type="ECO:0000313" key="2">
    <source>
        <dbReference type="EMBL" id="MBM7570164.1"/>
    </source>
</evidence>
<keyword evidence="3" id="KW-1185">Reference proteome</keyword>
<keyword evidence="1" id="KW-0812">Transmembrane</keyword>
<evidence type="ECO:0000256" key="1">
    <source>
        <dbReference type="SAM" id="Phobius"/>
    </source>
</evidence>
<feature type="transmembrane region" description="Helical" evidence="1">
    <location>
        <begin position="70"/>
        <end position="88"/>
    </location>
</feature>